<dbReference type="PROSITE" id="PS50853">
    <property type="entry name" value="FN3"/>
    <property type="match status" value="1"/>
</dbReference>
<feature type="region of interest" description="Disordered" evidence="1">
    <location>
        <begin position="1"/>
        <end position="29"/>
    </location>
</feature>
<proteinExistence type="predicted"/>
<feature type="domain" description="Fibronectin type-III" evidence="2">
    <location>
        <begin position="26"/>
        <end position="63"/>
    </location>
</feature>
<protein>
    <recommendedName>
        <fullName evidence="2">Fibronectin type-III domain-containing protein</fullName>
    </recommendedName>
</protein>
<dbReference type="AlphaFoldDB" id="A0A0M8ZYL3"/>
<sequence length="63" mass="7384">MQGERVRRAKRRNVIEMGTQMDVPDPPDRPLISNFTSRSVRLSWVASRNSHNNPILYYVIETQ</sequence>
<dbReference type="InterPro" id="IPR013783">
    <property type="entry name" value="Ig-like_fold"/>
</dbReference>
<evidence type="ECO:0000313" key="4">
    <source>
        <dbReference type="Proteomes" id="UP000053105"/>
    </source>
</evidence>
<dbReference type="InterPro" id="IPR036116">
    <property type="entry name" value="FN3_sf"/>
</dbReference>
<dbReference type="InterPro" id="IPR003961">
    <property type="entry name" value="FN3_dom"/>
</dbReference>
<gene>
    <name evidence="3" type="ORF">WN51_13654</name>
</gene>
<evidence type="ECO:0000256" key="1">
    <source>
        <dbReference type="SAM" id="MobiDB-lite"/>
    </source>
</evidence>
<name>A0A0M8ZYL3_9HYME</name>
<dbReference type="SUPFAM" id="SSF49265">
    <property type="entry name" value="Fibronectin type III"/>
    <property type="match status" value="1"/>
</dbReference>
<dbReference type="EMBL" id="KQ435794">
    <property type="protein sequence ID" value="KOX73577.1"/>
    <property type="molecule type" value="Genomic_DNA"/>
</dbReference>
<dbReference type="CDD" id="cd00063">
    <property type="entry name" value="FN3"/>
    <property type="match status" value="1"/>
</dbReference>
<keyword evidence="4" id="KW-1185">Reference proteome</keyword>
<dbReference type="OrthoDB" id="6138780at2759"/>
<dbReference type="Proteomes" id="UP000053105">
    <property type="component" value="Unassembled WGS sequence"/>
</dbReference>
<reference evidence="3 4" key="1">
    <citation type="submission" date="2015-07" db="EMBL/GenBank/DDBJ databases">
        <title>The genome of Melipona quadrifasciata.</title>
        <authorList>
            <person name="Pan H."/>
            <person name="Kapheim K."/>
        </authorList>
    </citation>
    <scope>NUCLEOTIDE SEQUENCE [LARGE SCALE GENOMIC DNA]</scope>
    <source>
        <strain evidence="3">0111107301</strain>
        <tissue evidence="3">Whole body</tissue>
    </source>
</reference>
<evidence type="ECO:0000259" key="2">
    <source>
        <dbReference type="PROSITE" id="PS50853"/>
    </source>
</evidence>
<dbReference type="Gene3D" id="2.60.40.10">
    <property type="entry name" value="Immunoglobulins"/>
    <property type="match status" value="1"/>
</dbReference>
<organism evidence="3 4">
    <name type="scientific">Melipona quadrifasciata</name>
    <dbReference type="NCBI Taxonomy" id="166423"/>
    <lineage>
        <taxon>Eukaryota</taxon>
        <taxon>Metazoa</taxon>
        <taxon>Ecdysozoa</taxon>
        <taxon>Arthropoda</taxon>
        <taxon>Hexapoda</taxon>
        <taxon>Insecta</taxon>
        <taxon>Pterygota</taxon>
        <taxon>Neoptera</taxon>
        <taxon>Endopterygota</taxon>
        <taxon>Hymenoptera</taxon>
        <taxon>Apocrita</taxon>
        <taxon>Aculeata</taxon>
        <taxon>Apoidea</taxon>
        <taxon>Anthophila</taxon>
        <taxon>Apidae</taxon>
        <taxon>Melipona</taxon>
    </lineage>
</organism>
<dbReference type="STRING" id="166423.A0A0M8ZYL3"/>
<accession>A0A0M8ZYL3</accession>
<evidence type="ECO:0000313" key="3">
    <source>
        <dbReference type="EMBL" id="KOX73577.1"/>
    </source>
</evidence>